<feature type="transmembrane region" description="Helical" evidence="9">
    <location>
        <begin position="573"/>
        <end position="594"/>
    </location>
</feature>
<evidence type="ECO:0000256" key="5">
    <source>
        <dbReference type="ARBA" id="ARBA00022989"/>
    </source>
</evidence>
<dbReference type="InterPro" id="IPR038377">
    <property type="entry name" value="Na/Glc_symporter_sf"/>
</dbReference>
<feature type="transmembrane region" description="Helical" evidence="9">
    <location>
        <begin position="194"/>
        <end position="217"/>
    </location>
</feature>
<evidence type="ECO:0000313" key="10">
    <source>
        <dbReference type="EMBL" id="RPB04461.1"/>
    </source>
</evidence>
<evidence type="ECO:0000256" key="4">
    <source>
        <dbReference type="ARBA" id="ARBA00022692"/>
    </source>
</evidence>
<feature type="transmembrane region" description="Helical" evidence="9">
    <location>
        <begin position="398"/>
        <end position="420"/>
    </location>
</feature>
<evidence type="ECO:0000256" key="9">
    <source>
        <dbReference type="SAM" id="Phobius"/>
    </source>
</evidence>
<dbReference type="CDD" id="cd11476">
    <property type="entry name" value="SLC5sbd_DUR3"/>
    <property type="match status" value="1"/>
</dbReference>
<feature type="transmembrane region" description="Helical" evidence="9">
    <location>
        <begin position="495"/>
        <end position="518"/>
    </location>
</feature>
<dbReference type="FunFam" id="1.20.1730.10:FF:000006">
    <property type="entry name" value="Urea active transporter"/>
    <property type="match status" value="1"/>
</dbReference>
<dbReference type="GO" id="GO:0015606">
    <property type="term" value="F:spermidine transmembrane transporter activity"/>
    <property type="evidence" value="ECO:0007669"/>
    <property type="project" value="TreeGrafter"/>
</dbReference>
<keyword evidence="5 9" id="KW-1133">Transmembrane helix</keyword>
<reference evidence="10 11" key="1">
    <citation type="journal article" date="2018" name="Nat. Ecol. Evol.">
        <title>Pezizomycetes genomes reveal the molecular basis of ectomycorrhizal truffle lifestyle.</title>
        <authorList>
            <person name="Murat C."/>
            <person name="Payen T."/>
            <person name="Noel B."/>
            <person name="Kuo A."/>
            <person name="Morin E."/>
            <person name="Chen J."/>
            <person name="Kohler A."/>
            <person name="Krizsan K."/>
            <person name="Balestrini R."/>
            <person name="Da Silva C."/>
            <person name="Montanini B."/>
            <person name="Hainaut M."/>
            <person name="Levati E."/>
            <person name="Barry K.W."/>
            <person name="Belfiori B."/>
            <person name="Cichocki N."/>
            <person name="Clum A."/>
            <person name="Dockter R.B."/>
            <person name="Fauchery L."/>
            <person name="Guy J."/>
            <person name="Iotti M."/>
            <person name="Le Tacon F."/>
            <person name="Lindquist E.A."/>
            <person name="Lipzen A."/>
            <person name="Malagnac F."/>
            <person name="Mello A."/>
            <person name="Molinier V."/>
            <person name="Miyauchi S."/>
            <person name="Poulain J."/>
            <person name="Riccioni C."/>
            <person name="Rubini A."/>
            <person name="Sitrit Y."/>
            <person name="Splivallo R."/>
            <person name="Traeger S."/>
            <person name="Wang M."/>
            <person name="Zifcakova L."/>
            <person name="Wipf D."/>
            <person name="Zambonelli A."/>
            <person name="Paolocci F."/>
            <person name="Nowrousian M."/>
            <person name="Ottonello S."/>
            <person name="Baldrian P."/>
            <person name="Spatafora J.W."/>
            <person name="Henrissat B."/>
            <person name="Nagy L.G."/>
            <person name="Aury J.M."/>
            <person name="Wincker P."/>
            <person name="Grigoriev I.V."/>
            <person name="Bonfante P."/>
            <person name="Martin F.M."/>
        </authorList>
    </citation>
    <scope>NUCLEOTIDE SEQUENCE [LARGE SCALE GENOMIC DNA]</scope>
    <source>
        <strain evidence="10 11">120613-1</strain>
    </source>
</reference>
<dbReference type="Proteomes" id="UP000276215">
    <property type="component" value="Unassembled WGS sequence"/>
</dbReference>
<feature type="transmembrane region" description="Helical" evidence="9">
    <location>
        <begin position="126"/>
        <end position="150"/>
    </location>
</feature>
<keyword evidence="4 9" id="KW-0812">Transmembrane</keyword>
<sequence>MSSPPLSQGFGYGIVLGLGFAFALGMIGITWALKRYQNEVQTSEMFSTAGRTVKTGLVASAVVSSWTWAATLLQSSGIAYRYGVSGPFWYASGATVQILLFATLAIELKRKAPNAHTFLEVIRARYGAATHITYMVFGLFTNILVTAMLLTGGSAVVHSLTGMPTAAACFLLPVGVVLYTLFGGIKATFLTDYIHTVVILVIIFIFAFTTYATSSILGSPSKVYDLLLAASERHPVDGNAGGSYLTMRSKEGVIFFVINIVGNFGTVFLDNGYYNKAIAASPVSALPGYVLGGLSWFAIPWLAATTMGLACLALETHPSFPAFPDHRMPLSDVSAGLVLPTAAVAMLGQGGAVSTLLLIFMAVTSASSAELIAVSSIFTYDLYQTYINPAATGKKLIYMAHSMVVIFGVLMAAFSTGLYYAGVSMGYLYLLMGVIVSSAVLPASLTLLWKGQNKWAATISPILGLACSLVAWLVTTKRKYGEITVDTSGRNIPMLAGNVVALLSPVLFIPVLSLIFGLDNYDYESMRAIRKGDDHDIAAEAHVDLELIPGERAGSNSSENEEAEQKNLEKAAWIARVTTVIMTLVLLVLWPFPLYGTGYIFSKKFFTGWVSVGIIWLFFSALCVGVYPLWEGRHVMAHTTKSIWLDITGKRRPPVQGRMANVQEGKSAEEVDEKKLPKEVTAGST</sequence>
<keyword evidence="3" id="KW-0813">Transport</keyword>
<dbReference type="AlphaFoldDB" id="A0A3N4K7N4"/>
<dbReference type="EMBL" id="ML120358">
    <property type="protein sequence ID" value="RPB04461.1"/>
    <property type="molecule type" value="Genomic_DNA"/>
</dbReference>
<evidence type="ECO:0000256" key="6">
    <source>
        <dbReference type="ARBA" id="ARBA00023136"/>
    </source>
</evidence>
<evidence type="ECO:0000313" key="11">
    <source>
        <dbReference type="Proteomes" id="UP000276215"/>
    </source>
</evidence>
<dbReference type="GO" id="GO:0005886">
    <property type="term" value="C:plasma membrane"/>
    <property type="evidence" value="ECO:0007669"/>
    <property type="project" value="TreeGrafter"/>
</dbReference>
<feature type="transmembrane region" description="Helical" evidence="9">
    <location>
        <begin position="455"/>
        <end position="474"/>
    </location>
</feature>
<feature type="transmembrane region" description="Helical" evidence="9">
    <location>
        <begin position="286"/>
        <end position="310"/>
    </location>
</feature>
<organism evidence="10 11">
    <name type="scientific">Choiromyces venosus 120613-1</name>
    <dbReference type="NCBI Taxonomy" id="1336337"/>
    <lineage>
        <taxon>Eukaryota</taxon>
        <taxon>Fungi</taxon>
        <taxon>Dikarya</taxon>
        <taxon>Ascomycota</taxon>
        <taxon>Pezizomycotina</taxon>
        <taxon>Pezizomycetes</taxon>
        <taxon>Pezizales</taxon>
        <taxon>Tuberaceae</taxon>
        <taxon>Choiromyces</taxon>
    </lineage>
</organism>
<dbReference type="PROSITE" id="PS50283">
    <property type="entry name" value="NA_SOLUT_SYMP_3"/>
    <property type="match status" value="1"/>
</dbReference>
<feature type="transmembrane region" description="Helical" evidence="9">
    <location>
        <begin position="88"/>
        <end position="106"/>
    </location>
</feature>
<dbReference type="Gene3D" id="1.20.1730.10">
    <property type="entry name" value="Sodium/glucose cotransporter"/>
    <property type="match status" value="1"/>
</dbReference>
<evidence type="ECO:0000256" key="8">
    <source>
        <dbReference type="SAM" id="MobiDB-lite"/>
    </source>
</evidence>
<feature type="transmembrane region" description="Helical" evidence="9">
    <location>
        <begin position="427"/>
        <end position="449"/>
    </location>
</feature>
<accession>A0A3N4K7N4</accession>
<feature type="compositionally biased region" description="Basic and acidic residues" evidence="8">
    <location>
        <begin position="666"/>
        <end position="678"/>
    </location>
</feature>
<keyword evidence="11" id="KW-1185">Reference proteome</keyword>
<dbReference type="InterPro" id="IPR001734">
    <property type="entry name" value="Na/solute_symporter"/>
</dbReference>
<dbReference type="PANTHER" id="PTHR46154:SF4">
    <property type="entry name" value="UREA ACTIVE TRANSPORTER"/>
    <property type="match status" value="1"/>
</dbReference>
<name>A0A3N4K7N4_9PEZI</name>
<evidence type="ECO:0000256" key="1">
    <source>
        <dbReference type="ARBA" id="ARBA00004141"/>
    </source>
</evidence>
<keyword evidence="6 9" id="KW-0472">Membrane</keyword>
<feature type="transmembrane region" description="Helical" evidence="9">
    <location>
        <begin position="606"/>
        <end position="630"/>
    </location>
</feature>
<feature type="transmembrane region" description="Helical" evidence="9">
    <location>
        <begin position="53"/>
        <end position="73"/>
    </location>
</feature>
<feature type="transmembrane region" description="Helical" evidence="9">
    <location>
        <begin position="253"/>
        <end position="274"/>
    </location>
</feature>
<feature type="transmembrane region" description="Helical" evidence="9">
    <location>
        <begin position="162"/>
        <end position="182"/>
    </location>
</feature>
<evidence type="ECO:0000256" key="3">
    <source>
        <dbReference type="ARBA" id="ARBA00022448"/>
    </source>
</evidence>
<dbReference type="STRING" id="1336337.A0A3N4K7N4"/>
<dbReference type="Pfam" id="PF00474">
    <property type="entry name" value="SSF"/>
    <property type="match status" value="1"/>
</dbReference>
<dbReference type="GO" id="GO:0015489">
    <property type="term" value="F:putrescine transmembrane transporter activity"/>
    <property type="evidence" value="ECO:0007669"/>
    <property type="project" value="TreeGrafter"/>
</dbReference>
<feature type="region of interest" description="Disordered" evidence="8">
    <location>
        <begin position="660"/>
        <end position="685"/>
    </location>
</feature>
<comment type="subcellular location">
    <subcellularLocation>
        <location evidence="1">Membrane</location>
        <topology evidence="1">Multi-pass membrane protein</topology>
    </subcellularLocation>
</comment>
<dbReference type="PANTHER" id="PTHR46154">
    <property type="match status" value="1"/>
</dbReference>
<proteinExistence type="inferred from homology"/>
<gene>
    <name evidence="10" type="ORF">L873DRAFT_1666604</name>
</gene>
<comment type="similarity">
    <text evidence="2 7">Belongs to the sodium:solute symporter (SSF) (TC 2.A.21) family.</text>
</comment>
<evidence type="ECO:0000256" key="7">
    <source>
        <dbReference type="RuleBase" id="RU362091"/>
    </source>
</evidence>
<protein>
    <submittedName>
        <fullName evidence="10">Na+/solute symporter</fullName>
    </submittedName>
</protein>
<feature type="transmembrane region" description="Helical" evidence="9">
    <location>
        <begin position="355"/>
        <end position="378"/>
    </location>
</feature>
<dbReference type="InterPro" id="IPR031155">
    <property type="entry name" value="DUR"/>
</dbReference>
<dbReference type="GO" id="GO:0015204">
    <property type="term" value="F:urea transmembrane transporter activity"/>
    <property type="evidence" value="ECO:0007669"/>
    <property type="project" value="InterPro"/>
</dbReference>
<evidence type="ECO:0000256" key="2">
    <source>
        <dbReference type="ARBA" id="ARBA00006434"/>
    </source>
</evidence>
<dbReference type="OrthoDB" id="6132759at2759"/>
<dbReference type="NCBIfam" id="TIGR00813">
    <property type="entry name" value="sss"/>
    <property type="match status" value="1"/>
</dbReference>
<feature type="transmembrane region" description="Helical" evidence="9">
    <location>
        <begin position="12"/>
        <end position="33"/>
    </location>
</feature>